<comment type="caution">
    <text evidence="4">The sequence shown here is derived from an EMBL/GenBank/DDBJ whole genome shotgun (WGS) entry which is preliminary data.</text>
</comment>
<evidence type="ECO:0000259" key="3">
    <source>
        <dbReference type="PROSITE" id="PS51295"/>
    </source>
</evidence>
<name>A0A830F549_9EURY</name>
<dbReference type="PANTHER" id="PTHR40065">
    <property type="entry name" value="RNA-BINDING PROTEIN YHBY"/>
    <property type="match status" value="1"/>
</dbReference>
<evidence type="ECO:0000313" key="5">
    <source>
        <dbReference type="Proteomes" id="UP000614221"/>
    </source>
</evidence>
<dbReference type="InterPro" id="IPR001890">
    <property type="entry name" value="RNA-binding_CRM"/>
</dbReference>
<evidence type="ECO:0000256" key="2">
    <source>
        <dbReference type="PROSITE-ProRule" id="PRU00626"/>
    </source>
</evidence>
<dbReference type="PROSITE" id="PS51295">
    <property type="entry name" value="CRM"/>
    <property type="match status" value="1"/>
</dbReference>
<gene>
    <name evidence="4" type="ORF">GCM10009067_30750</name>
</gene>
<feature type="domain" description="CRM" evidence="3">
    <location>
        <begin position="1"/>
        <end position="84"/>
    </location>
</feature>
<reference evidence="4" key="2">
    <citation type="submission" date="2020-09" db="EMBL/GenBank/DDBJ databases">
        <authorList>
            <person name="Sun Q."/>
            <person name="Ohkuma M."/>
        </authorList>
    </citation>
    <scope>NUCLEOTIDE SEQUENCE</scope>
    <source>
        <strain evidence="4">JCM 19018</strain>
    </source>
</reference>
<dbReference type="InterPro" id="IPR051925">
    <property type="entry name" value="RNA-binding_domain"/>
</dbReference>
<dbReference type="InterPro" id="IPR035920">
    <property type="entry name" value="YhbY-like_sf"/>
</dbReference>
<keyword evidence="1 2" id="KW-0694">RNA-binding</keyword>
<sequence length="84" mass="9333">MYMSDSSRQSRIHDLDATLRVGKHGIESVADELDDQLENTDLVKVKFLRSSRGGTTAEELADDLAEMVNADVIQVRGHTAVFEK</sequence>
<reference evidence="4" key="1">
    <citation type="journal article" date="2014" name="Int. J. Syst. Evol. Microbiol.">
        <title>Complete genome sequence of Corynebacterium casei LMG S-19264T (=DSM 44701T), isolated from a smear-ripened cheese.</title>
        <authorList>
            <consortium name="US DOE Joint Genome Institute (JGI-PGF)"/>
            <person name="Walter F."/>
            <person name="Albersmeier A."/>
            <person name="Kalinowski J."/>
            <person name="Ruckert C."/>
        </authorList>
    </citation>
    <scope>NUCLEOTIDE SEQUENCE</scope>
    <source>
        <strain evidence="4">JCM 19018</strain>
    </source>
</reference>
<protein>
    <recommendedName>
        <fullName evidence="3">CRM domain-containing protein</fullName>
    </recommendedName>
</protein>
<dbReference type="Pfam" id="PF01985">
    <property type="entry name" value="CRS1_YhbY"/>
    <property type="match status" value="1"/>
</dbReference>
<dbReference type="Gene3D" id="3.30.110.60">
    <property type="entry name" value="YhbY-like"/>
    <property type="match status" value="1"/>
</dbReference>
<evidence type="ECO:0000256" key="1">
    <source>
        <dbReference type="ARBA" id="ARBA00022884"/>
    </source>
</evidence>
<proteinExistence type="predicted"/>
<dbReference type="EMBL" id="BMPD01000005">
    <property type="protein sequence ID" value="GGK76137.1"/>
    <property type="molecule type" value="Genomic_DNA"/>
</dbReference>
<dbReference type="SMART" id="SM01103">
    <property type="entry name" value="CRS1_YhbY"/>
    <property type="match status" value="1"/>
</dbReference>
<accession>A0A830F549</accession>
<dbReference type="SUPFAM" id="SSF75471">
    <property type="entry name" value="YhbY-like"/>
    <property type="match status" value="1"/>
</dbReference>
<dbReference type="Proteomes" id="UP000614221">
    <property type="component" value="Unassembled WGS sequence"/>
</dbReference>
<dbReference type="GO" id="GO:0003723">
    <property type="term" value="F:RNA binding"/>
    <property type="evidence" value="ECO:0007669"/>
    <property type="project" value="UniProtKB-UniRule"/>
</dbReference>
<dbReference type="PANTHER" id="PTHR40065:SF3">
    <property type="entry name" value="RNA-BINDING PROTEIN YHBY"/>
    <property type="match status" value="1"/>
</dbReference>
<dbReference type="AlphaFoldDB" id="A0A830F549"/>
<organism evidence="4 5">
    <name type="scientific">Haloarcula sebkhae</name>
    <dbReference type="NCBI Taxonomy" id="932660"/>
    <lineage>
        <taxon>Archaea</taxon>
        <taxon>Methanobacteriati</taxon>
        <taxon>Methanobacteriota</taxon>
        <taxon>Stenosarchaea group</taxon>
        <taxon>Halobacteria</taxon>
        <taxon>Halobacteriales</taxon>
        <taxon>Haloarculaceae</taxon>
        <taxon>Haloarcula</taxon>
    </lineage>
</organism>
<evidence type="ECO:0000313" key="4">
    <source>
        <dbReference type="EMBL" id="GGK76137.1"/>
    </source>
</evidence>